<protein>
    <submittedName>
        <fullName evidence="2">Uncharacterized protein</fullName>
    </submittedName>
</protein>
<feature type="region of interest" description="Disordered" evidence="1">
    <location>
        <begin position="93"/>
        <end position="130"/>
    </location>
</feature>
<gene>
    <name evidence="2" type="ORF">CCHR01_12362</name>
</gene>
<reference evidence="2" key="1">
    <citation type="submission" date="2023-01" db="EMBL/GenBank/DDBJ databases">
        <title>Colletotrichum chrysophilum M932 genome sequence.</title>
        <authorList>
            <person name="Baroncelli R."/>
        </authorList>
    </citation>
    <scope>NUCLEOTIDE SEQUENCE</scope>
    <source>
        <strain evidence="2">M932</strain>
    </source>
</reference>
<dbReference type="AlphaFoldDB" id="A0AAD9AG79"/>
<organism evidence="2 3">
    <name type="scientific">Colletotrichum chrysophilum</name>
    <dbReference type="NCBI Taxonomy" id="1836956"/>
    <lineage>
        <taxon>Eukaryota</taxon>
        <taxon>Fungi</taxon>
        <taxon>Dikarya</taxon>
        <taxon>Ascomycota</taxon>
        <taxon>Pezizomycotina</taxon>
        <taxon>Sordariomycetes</taxon>
        <taxon>Hypocreomycetidae</taxon>
        <taxon>Glomerellales</taxon>
        <taxon>Glomerellaceae</taxon>
        <taxon>Colletotrichum</taxon>
        <taxon>Colletotrichum gloeosporioides species complex</taxon>
    </lineage>
</organism>
<feature type="region of interest" description="Disordered" evidence="1">
    <location>
        <begin position="26"/>
        <end position="45"/>
    </location>
</feature>
<name>A0AAD9AG79_9PEZI</name>
<dbReference type="Proteomes" id="UP001243330">
    <property type="component" value="Unassembled WGS sequence"/>
</dbReference>
<comment type="caution">
    <text evidence="2">The sequence shown here is derived from an EMBL/GenBank/DDBJ whole genome shotgun (WGS) entry which is preliminary data.</text>
</comment>
<feature type="compositionally biased region" description="Low complexity" evidence="1">
    <location>
        <begin position="35"/>
        <end position="45"/>
    </location>
</feature>
<evidence type="ECO:0000313" key="2">
    <source>
        <dbReference type="EMBL" id="KAK1844999.1"/>
    </source>
</evidence>
<keyword evidence="3" id="KW-1185">Reference proteome</keyword>
<proteinExistence type="predicted"/>
<sequence length="130" mass="14218">MKFIRQTRKNLVRFQLFEWSGTSEEDLNLRRNSNPPTSASPPTYTATQHQIAIVGTSPVISALTADIFNTPDTPDTAPAIQQTSGIDMALQLSRPLGPAPSTRRTHWIRLEPPASSPEGFANESSTADID</sequence>
<accession>A0AAD9AG79</accession>
<dbReference type="EMBL" id="JAQOWY010000289">
    <property type="protein sequence ID" value="KAK1844999.1"/>
    <property type="molecule type" value="Genomic_DNA"/>
</dbReference>
<evidence type="ECO:0000256" key="1">
    <source>
        <dbReference type="SAM" id="MobiDB-lite"/>
    </source>
</evidence>
<evidence type="ECO:0000313" key="3">
    <source>
        <dbReference type="Proteomes" id="UP001243330"/>
    </source>
</evidence>